<accession>A0ABT9ITQ8</accession>
<dbReference type="EMBL" id="JAVAMP010000001">
    <property type="protein sequence ID" value="MDP5272718.1"/>
    <property type="molecule type" value="Genomic_DNA"/>
</dbReference>
<dbReference type="SUPFAM" id="SSF54427">
    <property type="entry name" value="NTF2-like"/>
    <property type="match status" value="2"/>
</dbReference>
<dbReference type="RefSeq" id="WP_305990028.1">
    <property type="nucleotide sequence ID" value="NZ_JAVAMP010000001.1"/>
</dbReference>
<gene>
    <name evidence="3" type="ORF">Q5Y73_01225</name>
</gene>
<feature type="signal peptide" evidence="1">
    <location>
        <begin position="1"/>
        <end position="23"/>
    </location>
</feature>
<keyword evidence="4" id="KW-1185">Reference proteome</keyword>
<keyword evidence="1" id="KW-0732">Signal</keyword>
<dbReference type="Pfam" id="PF07833">
    <property type="entry name" value="Cu_amine_oxidN1"/>
    <property type="match status" value="1"/>
</dbReference>
<evidence type="ECO:0000259" key="2">
    <source>
        <dbReference type="Pfam" id="PF07833"/>
    </source>
</evidence>
<dbReference type="Gene3D" id="3.30.457.10">
    <property type="entry name" value="Copper amine oxidase-like, N-terminal domain"/>
    <property type="match status" value="1"/>
</dbReference>
<dbReference type="Gene3D" id="3.10.450.50">
    <property type="match status" value="2"/>
</dbReference>
<feature type="chain" id="PRO_5046156343" evidence="1">
    <location>
        <begin position="24"/>
        <end position="411"/>
    </location>
</feature>
<comment type="caution">
    <text evidence="3">The sequence shown here is derived from an EMBL/GenBank/DDBJ whole genome shotgun (WGS) entry which is preliminary data.</text>
</comment>
<dbReference type="InterPro" id="IPR012854">
    <property type="entry name" value="Cu_amine_oxidase-like_N"/>
</dbReference>
<dbReference type="Proteomes" id="UP001231941">
    <property type="component" value="Unassembled WGS sequence"/>
</dbReference>
<dbReference type="InterPro" id="IPR036582">
    <property type="entry name" value="Mao_N_sf"/>
</dbReference>
<feature type="domain" description="Copper amine oxidase-like N-terminal" evidence="2">
    <location>
        <begin position="33"/>
        <end position="139"/>
    </location>
</feature>
<reference evidence="3 4" key="1">
    <citation type="submission" date="2023-08" db="EMBL/GenBank/DDBJ databases">
        <authorList>
            <person name="Park J.-S."/>
        </authorList>
    </citation>
    <scope>NUCLEOTIDE SEQUENCE [LARGE SCALE GENOMIC DNA]</scope>
    <source>
        <strain evidence="3 4">2205SS18-9</strain>
    </source>
</reference>
<name>A0ABT9ITQ8_9BACL</name>
<evidence type="ECO:0000256" key="1">
    <source>
        <dbReference type="SAM" id="SignalP"/>
    </source>
</evidence>
<protein>
    <submittedName>
        <fullName evidence="3">Stalk domain-containing protein</fullName>
    </submittedName>
</protein>
<sequence length="411" mass="47645">MKKTRIIFSMIILSLIFSATAIAEEDTKIQVWIDGEQIQFEEAPFSENGTTLVPFRVLFSELGLNVLWDQETKTVTGINDNIKVELTLNSNEAIVNGETIQLLVAPQLVNNSTFVPLRFVGESTGANVQWDGATKTISIISPLPEVNDEELILELFDRYLTATNDRDLDGFLEVFNEQYEVHNDMDLEEVYSYAFEEKDIETTMEELEIIEIDNNEAIVFAIEVYERVDGGFYIDNRQEIIYTLHKNKDGLWQISEDEILVYEKINLDKLKEINAEISSKDEKEIMKVFESFTLAYEKGDAELFVSNYHEDSIIFDDSIDIEAFMEMIFENVEYSYDIDHTSIVQKSDENNIKFLAIYNFDMTFYDDSINETVTEEVENVYELFHFKKADDGSWKIYFVETIHAESDLIEE</sequence>
<evidence type="ECO:0000313" key="3">
    <source>
        <dbReference type="EMBL" id="MDP5272718.1"/>
    </source>
</evidence>
<proteinExistence type="predicted"/>
<organism evidence="3 4">
    <name type="scientific">Chengkuizengella axinellae</name>
    <dbReference type="NCBI Taxonomy" id="3064388"/>
    <lineage>
        <taxon>Bacteria</taxon>
        <taxon>Bacillati</taxon>
        <taxon>Bacillota</taxon>
        <taxon>Bacilli</taxon>
        <taxon>Bacillales</taxon>
        <taxon>Paenibacillaceae</taxon>
        <taxon>Chengkuizengella</taxon>
    </lineage>
</organism>
<dbReference type="SUPFAM" id="SSF55383">
    <property type="entry name" value="Copper amine oxidase, domain N"/>
    <property type="match status" value="1"/>
</dbReference>
<dbReference type="InterPro" id="IPR032710">
    <property type="entry name" value="NTF2-like_dom_sf"/>
</dbReference>
<evidence type="ECO:0000313" key="4">
    <source>
        <dbReference type="Proteomes" id="UP001231941"/>
    </source>
</evidence>